<evidence type="ECO:0000259" key="4">
    <source>
        <dbReference type="PROSITE" id="PS50279"/>
    </source>
</evidence>
<dbReference type="EMBL" id="UYYB01012137">
    <property type="protein sequence ID" value="VDM69411.1"/>
    <property type="molecule type" value="Genomic_DNA"/>
</dbReference>
<keyword evidence="2" id="KW-0722">Serine protease inhibitor</keyword>
<evidence type="ECO:0000256" key="3">
    <source>
        <dbReference type="ARBA" id="ARBA00023157"/>
    </source>
</evidence>
<proteinExistence type="predicted"/>
<dbReference type="Pfam" id="PF00014">
    <property type="entry name" value="Kunitz_BPTI"/>
    <property type="match status" value="3"/>
</dbReference>
<dbReference type="PROSITE" id="PS50279">
    <property type="entry name" value="BPTI_KUNITZ_2"/>
    <property type="match status" value="3"/>
</dbReference>
<dbReference type="CDD" id="cd00109">
    <property type="entry name" value="Kunitz-type"/>
    <property type="match status" value="3"/>
</dbReference>
<dbReference type="GO" id="GO:0004867">
    <property type="term" value="F:serine-type endopeptidase inhibitor activity"/>
    <property type="evidence" value="ECO:0007669"/>
    <property type="project" value="UniProtKB-KW"/>
</dbReference>
<gene>
    <name evidence="5" type="ORF">SVUK_LOCUS4409</name>
</gene>
<keyword evidence="6" id="KW-1185">Reference proteome</keyword>
<evidence type="ECO:0000256" key="2">
    <source>
        <dbReference type="ARBA" id="ARBA00022900"/>
    </source>
</evidence>
<feature type="domain" description="BPTI/Kunitz inhibitor" evidence="4">
    <location>
        <begin position="74"/>
        <end position="115"/>
    </location>
</feature>
<dbReference type="Proteomes" id="UP000270094">
    <property type="component" value="Unassembled WGS sequence"/>
</dbReference>
<dbReference type="PANTHER" id="PTHR10083:SF374">
    <property type="entry name" value="BPTI_KUNITZ INHIBITOR DOMAIN-CONTAINING PROTEIN"/>
    <property type="match status" value="1"/>
</dbReference>
<feature type="domain" description="BPTI/Kunitz inhibitor" evidence="4">
    <location>
        <begin position="3"/>
        <end position="53"/>
    </location>
</feature>
<reference evidence="5 6" key="1">
    <citation type="submission" date="2018-11" db="EMBL/GenBank/DDBJ databases">
        <authorList>
            <consortium name="Pathogen Informatics"/>
        </authorList>
    </citation>
    <scope>NUCLEOTIDE SEQUENCE [LARGE SCALE GENOMIC DNA]</scope>
</reference>
<dbReference type="OrthoDB" id="4473401at2759"/>
<accession>A0A3P7I7V3</accession>
<dbReference type="SUPFAM" id="SSF57362">
    <property type="entry name" value="BPTI-like"/>
    <property type="match status" value="3"/>
</dbReference>
<dbReference type="SMART" id="SM00131">
    <property type="entry name" value="KU"/>
    <property type="match status" value="3"/>
</dbReference>
<organism evidence="5 6">
    <name type="scientific">Strongylus vulgaris</name>
    <name type="common">Blood worm</name>
    <dbReference type="NCBI Taxonomy" id="40348"/>
    <lineage>
        <taxon>Eukaryota</taxon>
        <taxon>Metazoa</taxon>
        <taxon>Ecdysozoa</taxon>
        <taxon>Nematoda</taxon>
        <taxon>Chromadorea</taxon>
        <taxon>Rhabditida</taxon>
        <taxon>Rhabditina</taxon>
        <taxon>Rhabditomorpha</taxon>
        <taxon>Strongyloidea</taxon>
        <taxon>Strongylidae</taxon>
        <taxon>Strongylus</taxon>
    </lineage>
</organism>
<dbReference type="InterPro" id="IPR036880">
    <property type="entry name" value="Kunitz_BPTI_sf"/>
</dbReference>
<dbReference type="PANTHER" id="PTHR10083">
    <property type="entry name" value="KUNITZ-TYPE PROTEASE INHIBITOR-RELATED"/>
    <property type="match status" value="1"/>
</dbReference>
<dbReference type="GO" id="GO:0005615">
    <property type="term" value="C:extracellular space"/>
    <property type="evidence" value="ECO:0007669"/>
    <property type="project" value="TreeGrafter"/>
</dbReference>
<dbReference type="PROSITE" id="PS00280">
    <property type="entry name" value="BPTI_KUNITZ_1"/>
    <property type="match status" value="2"/>
</dbReference>
<evidence type="ECO:0000313" key="5">
    <source>
        <dbReference type="EMBL" id="VDM69411.1"/>
    </source>
</evidence>
<dbReference type="InterPro" id="IPR050098">
    <property type="entry name" value="TFPI/VKTCI-like"/>
</dbReference>
<protein>
    <recommendedName>
        <fullName evidence="4">BPTI/Kunitz inhibitor domain-containing protein</fullName>
    </recommendedName>
</protein>
<evidence type="ECO:0000256" key="1">
    <source>
        <dbReference type="ARBA" id="ARBA00022690"/>
    </source>
</evidence>
<keyword evidence="3" id="KW-1015">Disulfide bond</keyword>
<dbReference type="InterPro" id="IPR020901">
    <property type="entry name" value="Prtase_inh_Kunz-CS"/>
</dbReference>
<feature type="domain" description="BPTI/Kunitz inhibitor" evidence="4">
    <location>
        <begin position="154"/>
        <end position="204"/>
    </location>
</feature>
<name>A0A3P7I7V3_STRVU</name>
<sequence length="205" mass="23085">MVCAQPIARGSCEDVLIRYAYDIDEGQCVEFTYGGCEGNSNNFKTLSQCQRVCESYLKGRVMMSDRINPLRRICFLGIDNGRCGKTMIRYGYDALAGACIRFVYNGCYGNDNNFKVCEVEGDFDSLLAHDQTHIISVTEPAVIATRKAFFRSSCCHPIDRGSCFANVTRFAYDKESQRCVAFIYGGCKGNRNNFRTHEECINACY</sequence>
<evidence type="ECO:0000313" key="6">
    <source>
        <dbReference type="Proteomes" id="UP000270094"/>
    </source>
</evidence>
<dbReference type="PRINTS" id="PR00759">
    <property type="entry name" value="BASICPTASE"/>
</dbReference>
<dbReference type="InterPro" id="IPR002223">
    <property type="entry name" value="Kunitz_BPTI"/>
</dbReference>
<keyword evidence="1" id="KW-0646">Protease inhibitor</keyword>
<dbReference type="AlphaFoldDB" id="A0A3P7I7V3"/>
<dbReference type="Gene3D" id="4.10.410.10">
    <property type="entry name" value="Pancreatic trypsin inhibitor Kunitz domain"/>
    <property type="match status" value="3"/>
</dbReference>